<keyword evidence="2" id="KW-1185">Reference proteome</keyword>
<evidence type="ECO:0000313" key="2">
    <source>
        <dbReference type="Proteomes" id="UP000294901"/>
    </source>
</evidence>
<dbReference type="EMBL" id="SNWR01000001">
    <property type="protein sequence ID" value="TDO37649.1"/>
    <property type="molecule type" value="Genomic_DNA"/>
</dbReference>
<gene>
    <name evidence="1" type="ORF">C8E87_1282</name>
</gene>
<evidence type="ECO:0000313" key="1">
    <source>
        <dbReference type="EMBL" id="TDO37649.1"/>
    </source>
</evidence>
<sequence>MLSPRQTGSGAAKRPPDRAIDVEIPVAAIRTAQPDNSTGFANASRALVAAAADLVLGVQRRVVGDANIRTARDNAWAATLEDRARNEARAELTREVAALVARHPSRRALAKTR</sequence>
<reference evidence="1 2" key="1">
    <citation type="submission" date="2019-03" db="EMBL/GenBank/DDBJ databases">
        <title>Sequencing the genomes of 1000 actinobacteria strains.</title>
        <authorList>
            <person name="Klenk H.-P."/>
        </authorList>
    </citation>
    <scope>NUCLEOTIDE SEQUENCE [LARGE SCALE GENOMIC DNA]</scope>
    <source>
        <strain evidence="1 2">DSM 43805</strain>
    </source>
</reference>
<organism evidence="1 2">
    <name type="scientific">Paractinoplanes brasiliensis</name>
    <dbReference type="NCBI Taxonomy" id="52695"/>
    <lineage>
        <taxon>Bacteria</taxon>
        <taxon>Bacillati</taxon>
        <taxon>Actinomycetota</taxon>
        <taxon>Actinomycetes</taxon>
        <taxon>Micromonosporales</taxon>
        <taxon>Micromonosporaceae</taxon>
        <taxon>Paractinoplanes</taxon>
    </lineage>
</organism>
<dbReference type="Proteomes" id="UP000294901">
    <property type="component" value="Unassembled WGS sequence"/>
</dbReference>
<proteinExistence type="predicted"/>
<name>A0A4R6JN97_9ACTN</name>
<accession>A0A4R6JN97</accession>
<comment type="caution">
    <text evidence="1">The sequence shown here is derived from an EMBL/GenBank/DDBJ whole genome shotgun (WGS) entry which is preliminary data.</text>
</comment>
<dbReference type="AlphaFoldDB" id="A0A4R6JN97"/>
<protein>
    <submittedName>
        <fullName evidence="1">Uncharacterized protein</fullName>
    </submittedName>
</protein>